<evidence type="ECO:0000313" key="1">
    <source>
        <dbReference type="EMBL" id="ADQ59089.1"/>
    </source>
</evidence>
<dbReference type="HOGENOM" id="CLU_2465036_0_0_9"/>
<name>E4SIU0_LACAR</name>
<dbReference type="Proteomes" id="UP000007033">
    <property type="component" value="Chromosome"/>
</dbReference>
<dbReference type="AlphaFoldDB" id="E4SIU0"/>
<dbReference type="KEGG" id="lam:LA2_05650"/>
<protein>
    <submittedName>
        <fullName evidence="1">Uncharacterized protein</fullName>
    </submittedName>
</protein>
<gene>
    <name evidence="1" type="ordered locus">LA2_05650</name>
</gene>
<accession>E4SIU0</accession>
<sequence length="88" mass="10065">MADRLTDFIHKCMKHGGVEGSVSFAKPNGYSVLASTDTLTFDVEVQDDHVVDFFYSGRGDLTDEERTNIFWLWNEVNKFVDEIGEKNE</sequence>
<organism evidence="1 2">
    <name type="scientific">Lactobacillus amylovorus (strain GRL 1112)</name>
    <dbReference type="NCBI Taxonomy" id="695560"/>
    <lineage>
        <taxon>Bacteria</taxon>
        <taxon>Bacillati</taxon>
        <taxon>Bacillota</taxon>
        <taxon>Bacilli</taxon>
        <taxon>Lactobacillales</taxon>
        <taxon>Lactobacillaceae</taxon>
        <taxon>Lactobacillus</taxon>
    </lineage>
</organism>
<dbReference type="PATRIC" id="fig|695560.3.peg.1122"/>
<reference evidence="1 2" key="1">
    <citation type="journal article" date="2011" name="J. Bacteriol.">
        <title>Genome sequence of Lactobacillus amylovorus GRL1112.</title>
        <authorList>
            <person name="Kant R."/>
            <person name="Paulin L."/>
            <person name="Alatalo E."/>
            <person name="de Vos W.M."/>
            <person name="Palva A."/>
        </authorList>
    </citation>
    <scope>NUCLEOTIDE SEQUENCE [LARGE SCALE GENOMIC DNA]</scope>
    <source>
        <strain evidence="1 2">GRL 1112</strain>
    </source>
</reference>
<dbReference type="RefSeq" id="WP_013437884.1">
    <property type="nucleotide sequence ID" value="NC_014724.1"/>
</dbReference>
<dbReference type="EMBL" id="CP002338">
    <property type="protein sequence ID" value="ADQ59089.1"/>
    <property type="molecule type" value="Genomic_DNA"/>
</dbReference>
<proteinExistence type="predicted"/>
<evidence type="ECO:0000313" key="2">
    <source>
        <dbReference type="Proteomes" id="UP000007033"/>
    </source>
</evidence>